<name>A0AAV8XUZ1_9CUCU</name>
<dbReference type="Pfam" id="PF00098">
    <property type="entry name" value="zf-CCHC"/>
    <property type="match status" value="1"/>
</dbReference>
<keyword evidence="1" id="KW-0862">Zinc</keyword>
<proteinExistence type="predicted"/>
<dbReference type="Gene3D" id="4.10.60.10">
    <property type="entry name" value="Zinc finger, CCHC-type"/>
    <property type="match status" value="1"/>
</dbReference>
<reference evidence="3" key="1">
    <citation type="journal article" date="2023" name="Insect Mol. Biol.">
        <title>Genome sequencing provides insights into the evolution of gene families encoding plant cell wall-degrading enzymes in longhorned beetles.</title>
        <authorList>
            <person name="Shin N.R."/>
            <person name="Okamura Y."/>
            <person name="Kirsch R."/>
            <person name="Pauchet Y."/>
        </authorList>
    </citation>
    <scope>NUCLEOTIDE SEQUENCE</scope>
    <source>
        <strain evidence="3">RBIC_L_NR</strain>
    </source>
</reference>
<dbReference type="GO" id="GO:0008270">
    <property type="term" value="F:zinc ion binding"/>
    <property type="evidence" value="ECO:0007669"/>
    <property type="project" value="UniProtKB-KW"/>
</dbReference>
<dbReference type="GO" id="GO:0003676">
    <property type="term" value="F:nucleic acid binding"/>
    <property type="evidence" value="ECO:0007669"/>
    <property type="project" value="InterPro"/>
</dbReference>
<protein>
    <recommendedName>
        <fullName evidence="2">CCHC-type domain-containing protein</fullName>
    </recommendedName>
</protein>
<evidence type="ECO:0000256" key="1">
    <source>
        <dbReference type="PROSITE-ProRule" id="PRU00047"/>
    </source>
</evidence>
<dbReference type="InterPro" id="IPR001878">
    <property type="entry name" value="Znf_CCHC"/>
</dbReference>
<dbReference type="SUPFAM" id="SSF57756">
    <property type="entry name" value="Retrovirus zinc finger-like domains"/>
    <property type="match status" value="1"/>
</dbReference>
<evidence type="ECO:0000259" key="2">
    <source>
        <dbReference type="PROSITE" id="PS50158"/>
    </source>
</evidence>
<evidence type="ECO:0000313" key="3">
    <source>
        <dbReference type="EMBL" id="KAJ8942850.1"/>
    </source>
</evidence>
<dbReference type="Proteomes" id="UP001162156">
    <property type="component" value="Unassembled WGS sequence"/>
</dbReference>
<accession>A0AAV8XUZ1</accession>
<gene>
    <name evidence="3" type="ORF">NQ314_009912</name>
</gene>
<keyword evidence="1" id="KW-0479">Metal-binding</keyword>
<evidence type="ECO:0000313" key="4">
    <source>
        <dbReference type="Proteomes" id="UP001162156"/>
    </source>
</evidence>
<dbReference type="EMBL" id="JANEYF010002734">
    <property type="protein sequence ID" value="KAJ8942850.1"/>
    <property type="molecule type" value="Genomic_DNA"/>
</dbReference>
<comment type="caution">
    <text evidence="3">The sequence shown here is derived from an EMBL/GenBank/DDBJ whole genome shotgun (WGS) entry which is preliminary data.</text>
</comment>
<organism evidence="3 4">
    <name type="scientific">Rhamnusium bicolor</name>
    <dbReference type="NCBI Taxonomy" id="1586634"/>
    <lineage>
        <taxon>Eukaryota</taxon>
        <taxon>Metazoa</taxon>
        <taxon>Ecdysozoa</taxon>
        <taxon>Arthropoda</taxon>
        <taxon>Hexapoda</taxon>
        <taxon>Insecta</taxon>
        <taxon>Pterygota</taxon>
        <taxon>Neoptera</taxon>
        <taxon>Endopterygota</taxon>
        <taxon>Coleoptera</taxon>
        <taxon>Polyphaga</taxon>
        <taxon>Cucujiformia</taxon>
        <taxon>Chrysomeloidea</taxon>
        <taxon>Cerambycidae</taxon>
        <taxon>Lepturinae</taxon>
        <taxon>Rhagiini</taxon>
        <taxon>Rhamnusium</taxon>
    </lineage>
</organism>
<dbReference type="PROSITE" id="PS50158">
    <property type="entry name" value="ZF_CCHC"/>
    <property type="match status" value="1"/>
</dbReference>
<keyword evidence="1" id="KW-0863">Zinc-finger</keyword>
<keyword evidence="4" id="KW-1185">Reference proteome</keyword>
<dbReference type="AlphaFoldDB" id="A0AAV8XUZ1"/>
<dbReference type="InterPro" id="IPR036875">
    <property type="entry name" value="Znf_CCHC_sf"/>
</dbReference>
<sequence>MTSEEVKNVNVNLSKSIENFNGEQGPSASEHCIKQLENTATLRSWPDAFTYETARTYLFGAAKFWLASKQIKVKDWHTFKRAFNKTFIFKRSNRVAWKSMEACVQTNKDNVSAYFMEKIALCKNLEMDFEEAKEQVAIGLWSKELSTYIISQSHEDEDNLFQDIITYARIDRARKERITQEKGKKIEQSNDNRKREVKVTEKMEPCLSYPQLRLGTNGDPRLPVKNEKGDYKCYNCNEFGHIAKKCGVEKRRPRYCENQEVWNEVT</sequence>
<dbReference type="SMART" id="SM00343">
    <property type="entry name" value="ZnF_C2HC"/>
    <property type="match status" value="1"/>
</dbReference>
<feature type="domain" description="CCHC-type" evidence="2">
    <location>
        <begin position="232"/>
        <end position="246"/>
    </location>
</feature>